<proteinExistence type="predicted"/>
<sequence length="150" mass="16705">MKILMPRSYHVSDAEGWQALLDAVDGFRDGVIQSSLSLSTGYVDRDLNQVAPNGWTSWFLLQFQHERPSTALLRMNDVSRICVNDALDVWPAEAAFGEPSRFEILNVDIVCGSIDAMLLDDSWLGPFDLDRLKKVILACERMADNEGGGD</sequence>
<dbReference type="EMBL" id="JBHSFP010000006">
    <property type="protein sequence ID" value="MFC4531431.1"/>
    <property type="molecule type" value="Genomic_DNA"/>
</dbReference>
<keyword evidence="2" id="KW-1185">Reference proteome</keyword>
<organism evidence="1 2">
    <name type="scientific">Sphaerisporangium dianthi</name>
    <dbReference type="NCBI Taxonomy" id="1436120"/>
    <lineage>
        <taxon>Bacteria</taxon>
        <taxon>Bacillati</taxon>
        <taxon>Actinomycetota</taxon>
        <taxon>Actinomycetes</taxon>
        <taxon>Streptosporangiales</taxon>
        <taxon>Streptosporangiaceae</taxon>
        <taxon>Sphaerisporangium</taxon>
    </lineage>
</organism>
<evidence type="ECO:0000313" key="1">
    <source>
        <dbReference type="EMBL" id="MFC4531431.1"/>
    </source>
</evidence>
<reference evidence="2" key="1">
    <citation type="journal article" date="2019" name="Int. J. Syst. Evol. Microbiol.">
        <title>The Global Catalogue of Microorganisms (GCM) 10K type strain sequencing project: providing services to taxonomists for standard genome sequencing and annotation.</title>
        <authorList>
            <consortium name="The Broad Institute Genomics Platform"/>
            <consortium name="The Broad Institute Genome Sequencing Center for Infectious Disease"/>
            <person name="Wu L."/>
            <person name="Ma J."/>
        </authorList>
    </citation>
    <scope>NUCLEOTIDE SEQUENCE [LARGE SCALE GENOMIC DNA]</scope>
    <source>
        <strain evidence="2">CGMCC 4.7132</strain>
    </source>
</reference>
<comment type="caution">
    <text evidence="1">The sequence shown here is derived from an EMBL/GenBank/DDBJ whole genome shotgun (WGS) entry which is preliminary data.</text>
</comment>
<protein>
    <submittedName>
        <fullName evidence="1">Uncharacterized protein</fullName>
    </submittedName>
</protein>
<gene>
    <name evidence="1" type="ORF">ACFO60_11705</name>
</gene>
<dbReference type="Proteomes" id="UP001596004">
    <property type="component" value="Unassembled WGS sequence"/>
</dbReference>
<name>A0ABV9CE74_9ACTN</name>
<accession>A0ABV9CE74</accession>
<evidence type="ECO:0000313" key="2">
    <source>
        <dbReference type="Proteomes" id="UP001596004"/>
    </source>
</evidence>
<dbReference type="RefSeq" id="WP_380840045.1">
    <property type="nucleotide sequence ID" value="NZ_JBHSFP010000006.1"/>
</dbReference>